<dbReference type="InterPro" id="IPR051534">
    <property type="entry name" value="CBASS_pafABC_assoc_protein"/>
</dbReference>
<feature type="domain" description="HTH deoR-type" evidence="3">
    <location>
        <begin position="3"/>
        <end position="62"/>
    </location>
</feature>
<dbReference type="Gene3D" id="1.10.10.10">
    <property type="entry name" value="Winged helix-like DNA-binding domain superfamily/Winged helix DNA-binding domain"/>
    <property type="match status" value="1"/>
</dbReference>
<keyword evidence="2" id="KW-0804">Transcription</keyword>
<dbReference type="GO" id="GO:0003700">
    <property type="term" value="F:DNA-binding transcription factor activity"/>
    <property type="evidence" value="ECO:0007669"/>
    <property type="project" value="InterPro"/>
</dbReference>
<dbReference type="PANTHER" id="PTHR34580">
    <property type="match status" value="1"/>
</dbReference>
<reference evidence="4 5" key="1">
    <citation type="submission" date="2020-08" db="EMBL/GenBank/DDBJ databases">
        <title>Genome sequence of Weissella diestrammenae KACC 16890T.</title>
        <authorList>
            <person name="Hyun D.-W."/>
            <person name="Bae J.-W."/>
        </authorList>
    </citation>
    <scope>NUCLEOTIDE SEQUENCE [LARGE SCALE GENOMIC DNA]</scope>
    <source>
        <strain evidence="4 5">KACC 16890</strain>
    </source>
</reference>
<dbReference type="PROSITE" id="PS51000">
    <property type="entry name" value="HTH_DEOR_2"/>
    <property type="match status" value="1"/>
</dbReference>
<keyword evidence="1" id="KW-0805">Transcription regulation</keyword>
<evidence type="ECO:0000256" key="2">
    <source>
        <dbReference type="ARBA" id="ARBA00023163"/>
    </source>
</evidence>
<dbReference type="RefSeq" id="WP_187529089.1">
    <property type="nucleotide sequence ID" value="NZ_CP060724.1"/>
</dbReference>
<dbReference type="EMBL" id="CP060724">
    <property type="protein sequence ID" value="QNN75255.1"/>
    <property type="molecule type" value="Genomic_DNA"/>
</dbReference>
<dbReference type="InterPro" id="IPR036390">
    <property type="entry name" value="WH_DNA-bd_sf"/>
</dbReference>
<dbReference type="SUPFAM" id="SSF46785">
    <property type="entry name" value="Winged helix' DNA-binding domain"/>
    <property type="match status" value="1"/>
</dbReference>
<dbReference type="AlphaFoldDB" id="A0A7G9T580"/>
<accession>A0A7G9T580</accession>
<evidence type="ECO:0000256" key="1">
    <source>
        <dbReference type="ARBA" id="ARBA00023015"/>
    </source>
</evidence>
<organism evidence="4 5">
    <name type="scientific">Weissella diestrammenae</name>
    <dbReference type="NCBI Taxonomy" id="1162633"/>
    <lineage>
        <taxon>Bacteria</taxon>
        <taxon>Bacillati</taxon>
        <taxon>Bacillota</taxon>
        <taxon>Bacilli</taxon>
        <taxon>Lactobacillales</taxon>
        <taxon>Lactobacillaceae</taxon>
        <taxon>Weissella</taxon>
    </lineage>
</organism>
<name>A0A7G9T580_9LACO</name>
<dbReference type="KEGG" id="wdi:H9L19_07800"/>
<evidence type="ECO:0000313" key="5">
    <source>
        <dbReference type="Proteomes" id="UP000515800"/>
    </source>
</evidence>
<sequence>MKKAERLNQELIYLRDKSAFNVQDLMAEFKISKRTALRDVEELEDMGLPYYVAPGRYGGYRLIKQQLLTSINFNVDEINAIFYAIRSLEKISETPFDKSFSQIRDKLLATLPEGQQQQLDKLLSVLHYWQTAPVKENLNLALIAQQIIAEKALELTDTQYGSKRVQVQFNELFYRDGIWFASGINYQNDMWGTYRVDYFENVVALDVQRYTLIELNQRQEVYESTYHNQSFRIEVTQFGQELFLRHHYPNMQLISQDSQYYIVGGYNQSELNYMAHYLVGFGTEIKSISPEPLRQKYVDVVAEMLKRQA</sequence>
<dbReference type="InterPro" id="IPR001034">
    <property type="entry name" value="DeoR_HTH"/>
</dbReference>
<dbReference type="PANTHER" id="PTHR34580:SF9">
    <property type="entry name" value="SLL5097 PROTEIN"/>
    <property type="match status" value="1"/>
</dbReference>
<gene>
    <name evidence="4" type="ORF">H9L19_07800</name>
</gene>
<dbReference type="InterPro" id="IPR013196">
    <property type="entry name" value="HTH_11"/>
</dbReference>
<dbReference type="InterPro" id="IPR036388">
    <property type="entry name" value="WH-like_DNA-bd_sf"/>
</dbReference>
<evidence type="ECO:0000313" key="4">
    <source>
        <dbReference type="EMBL" id="QNN75255.1"/>
    </source>
</evidence>
<dbReference type="Pfam" id="PF08279">
    <property type="entry name" value="HTH_11"/>
    <property type="match status" value="1"/>
</dbReference>
<keyword evidence="5" id="KW-1185">Reference proteome</keyword>
<evidence type="ECO:0000259" key="3">
    <source>
        <dbReference type="PROSITE" id="PS51000"/>
    </source>
</evidence>
<dbReference type="Proteomes" id="UP000515800">
    <property type="component" value="Chromosome"/>
</dbReference>
<proteinExistence type="predicted"/>
<protein>
    <submittedName>
        <fullName evidence="4">WYL domain-containing protein</fullName>
    </submittedName>
</protein>